<organism evidence="11 12">
    <name type="scientific">Cirrhinus molitorella</name>
    <name type="common">mud carp</name>
    <dbReference type="NCBI Taxonomy" id="172907"/>
    <lineage>
        <taxon>Eukaryota</taxon>
        <taxon>Metazoa</taxon>
        <taxon>Chordata</taxon>
        <taxon>Craniata</taxon>
        <taxon>Vertebrata</taxon>
        <taxon>Euteleostomi</taxon>
        <taxon>Actinopterygii</taxon>
        <taxon>Neopterygii</taxon>
        <taxon>Teleostei</taxon>
        <taxon>Ostariophysi</taxon>
        <taxon>Cypriniformes</taxon>
        <taxon>Cyprinidae</taxon>
        <taxon>Labeoninae</taxon>
        <taxon>Labeonini</taxon>
        <taxon>Cirrhinus</taxon>
    </lineage>
</organism>
<evidence type="ECO:0000256" key="8">
    <source>
        <dbReference type="ARBA" id="ARBA00023033"/>
    </source>
</evidence>
<reference evidence="11" key="1">
    <citation type="submission" date="2023-08" db="EMBL/GenBank/DDBJ databases">
        <title>Chromosome-level Genome Assembly of mud carp (Cirrhinus molitorella).</title>
        <authorList>
            <person name="Liu H."/>
        </authorList>
    </citation>
    <scope>NUCLEOTIDE SEQUENCE</scope>
    <source>
        <strain evidence="11">Prfri</strain>
        <tissue evidence="11">Muscle</tissue>
    </source>
</reference>
<dbReference type="Gene3D" id="1.10.630.10">
    <property type="entry name" value="Cytochrome P450"/>
    <property type="match status" value="2"/>
</dbReference>
<proteinExistence type="inferred from homology"/>
<accession>A0AA88PC87</accession>
<dbReference type="GO" id="GO:0016712">
    <property type="term" value="F:oxidoreductase activity, acting on paired donors, with incorporation or reduction of molecular oxygen, reduced flavin or flavoprotein as one donor, and incorporation of one atom of oxygen"/>
    <property type="evidence" value="ECO:0007669"/>
    <property type="project" value="TreeGrafter"/>
</dbReference>
<comment type="similarity">
    <text evidence="3">Belongs to the cytochrome P450 family.</text>
</comment>
<dbReference type="InterPro" id="IPR002401">
    <property type="entry name" value="Cyt_P450_E_grp-I"/>
</dbReference>
<keyword evidence="8" id="KW-0503">Monooxygenase</keyword>
<dbReference type="PRINTS" id="PR00463">
    <property type="entry name" value="EP450I"/>
</dbReference>
<dbReference type="InterPro" id="IPR001128">
    <property type="entry name" value="Cyt_P450"/>
</dbReference>
<dbReference type="PANTHER" id="PTHR24300">
    <property type="entry name" value="CYTOCHROME P450 508A4-RELATED"/>
    <property type="match status" value="1"/>
</dbReference>
<keyword evidence="12" id="KW-1185">Reference proteome</keyword>
<evidence type="ECO:0000256" key="10">
    <source>
        <dbReference type="PIRSR" id="PIRSR602401-1"/>
    </source>
</evidence>
<dbReference type="PRINTS" id="PR00385">
    <property type="entry name" value="P450"/>
</dbReference>
<evidence type="ECO:0000256" key="7">
    <source>
        <dbReference type="ARBA" id="ARBA00023004"/>
    </source>
</evidence>
<dbReference type="GO" id="GO:0006805">
    <property type="term" value="P:xenobiotic metabolic process"/>
    <property type="evidence" value="ECO:0007669"/>
    <property type="project" value="TreeGrafter"/>
</dbReference>
<dbReference type="Pfam" id="PF00067">
    <property type="entry name" value="p450"/>
    <property type="match status" value="2"/>
</dbReference>
<evidence type="ECO:0000313" key="11">
    <source>
        <dbReference type="EMBL" id="KAK2885305.1"/>
    </source>
</evidence>
<evidence type="ECO:0000256" key="1">
    <source>
        <dbReference type="ARBA" id="ARBA00001971"/>
    </source>
</evidence>
<keyword evidence="4 10" id="KW-0349">Heme</keyword>
<evidence type="ECO:0000313" key="12">
    <source>
        <dbReference type="Proteomes" id="UP001187343"/>
    </source>
</evidence>
<dbReference type="GO" id="GO:0005506">
    <property type="term" value="F:iron ion binding"/>
    <property type="evidence" value="ECO:0007669"/>
    <property type="project" value="InterPro"/>
</dbReference>
<evidence type="ECO:0000256" key="4">
    <source>
        <dbReference type="ARBA" id="ARBA00022617"/>
    </source>
</evidence>
<protein>
    <submittedName>
        <fullName evidence="11">Uncharacterized protein</fullName>
    </submittedName>
</protein>
<dbReference type="GO" id="GO:0020037">
    <property type="term" value="F:heme binding"/>
    <property type="evidence" value="ECO:0007669"/>
    <property type="project" value="InterPro"/>
</dbReference>
<dbReference type="PROSITE" id="PS00086">
    <property type="entry name" value="CYTOCHROME_P450"/>
    <property type="match status" value="2"/>
</dbReference>
<evidence type="ECO:0000256" key="2">
    <source>
        <dbReference type="ARBA" id="ARBA00004370"/>
    </source>
</evidence>
<dbReference type="AlphaFoldDB" id="A0AA88PC87"/>
<comment type="cofactor">
    <cofactor evidence="1 10">
        <name>heme</name>
        <dbReference type="ChEBI" id="CHEBI:30413"/>
    </cofactor>
</comment>
<name>A0AA88PC87_9TELE</name>
<dbReference type="PANTHER" id="PTHR24300:SF177">
    <property type="entry name" value="CYTOCHROME P450 2J2"/>
    <property type="match status" value="1"/>
</dbReference>
<dbReference type="InterPro" id="IPR017972">
    <property type="entry name" value="Cyt_P450_CS"/>
</dbReference>
<dbReference type="InterPro" id="IPR050182">
    <property type="entry name" value="Cytochrome_P450_fam2"/>
</dbReference>
<dbReference type="SUPFAM" id="SSF48264">
    <property type="entry name" value="Cytochrome P450"/>
    <property type="match status" value="2"/>
</dbReference>
<dbReference type="Proteomes" id="UP001187343">
    <property type="component" value="Unassembled WGS sequence"/>
</dbReference>
<dbReference type="InterPro" id="IPR036396">
    <property type="entry name" value="Cyt_P450_sf"/>
</dbReference>
<keyword evidence="6" id="KW-0560">Oxidoreductase</keyword>
<evidence type="ECO:0000256" key="3">
    <source>
        <dbReference type="ARBA" id="ARBA00010617"/>
    </source>
</evidence>
<evidence type="ECO:0000256" key="6">
    <source>
        <dbReference type="ARBA" id="ARBA00023002"/>
    </source>
</evidence>
<dbReference type="GO" id="GO:0005737">
    <property type="term" value="C:cytoplasm"/>
    <property type="evidence" value="ECO:0007669"/>
    <property type="project" value="TreeGrafter"/>
</dbReference>
<feature type="binding site" description="axial binding residue" evidence="10">
    <location>
        <position position="444"/>
    </location>
    <ligand>
        <name>heme</name>
        <dbReference type="ChEBI" id="CHEBI:30413"/>
    </ligand>
    <ligandPart>
        <name>Fe</name>
        <dbReference type="ChEBI" id="CHEBI:18248"/>
    </ligandPart>
</feature>
<keyword evidence="5 10" id="KW-0479">Metal-binding</keyword>
<dbReference type="GO" id="GO:0006082">
    <property type="term" value="P:organic acid metabolic process"/>
    <property type="evidence" value="ECO:0007669"/>
    <property type="project" value="TreeGrafter"/>
</dbReference>
<comment type="subcellular location">
    <subcellularLocation>
        <location evidence="2">Membrane</location>
    </subcellularLocation>
</comment>
<dbReference type="EMBL" id="JAUYZG010000016">
    <property type="protein sequence ID" value="KAK2885305.1"/>
    <property type="molecule type" value="Genomic_DNA"/>
</dbReference>
<evidence type="ECO:0000256" key="5">
    <source>
        <dbReference type="ARBA" id="ARBA00022723"/>
    </source>
</evidence>
<gene>
    <name evidence="11" type="ORF">Q8A67_016142</name>
</gene>
<comment type="caution">
    <text evidence="11">The sequence shown here is derived from an EMBL/GenBank/DDBJ whole genome shotgun (WGS) entry which is preliminary data.</text>
</comment>
<evidence type="ECO:0000256" key="9">
    <source>
        <dbReference type="ARBA" id="ARBA00023136"/>
    </source>
</evidence>
<sequence>MASVLSQLMGQWMDVRGLLIFLCVLLLVKHLRDVLANNMPPGPFPLPLIGNVLNIGFSDPLGSFQRIAERYGEVSTLYLGNNPCILLTGYESFKEAFVEQADIFTDRPYFPIIDKLSKGKGLIFSSGHMWRQQRRFALATLKYFGVGKKTLENSILQECRFLCDSILTERGSPFNPQHLVISAVANIICGLVFGHRFEYDDHKFHLMQEYVDDIFQLPVSNWGRLYNQFPTLMSMLPGKHQTAFASMSKLQPFLHEEIRKHKEERDPSNPRDYIDCYLDEIEKCKDSEAEFTEENLMYCVVDLFGAGTETTSNTLRWALLFMAKYPEVQEKVQSEIDQVIGQTRQPLMDDRTNLPYTYAVIHEIQRFANIITFTPPRMAKKDTKVGGRLIPKGVMVAPLLKSILQDRNEYSTPYKFNPAHFLDENGKFLKKESFIPFSIGKRMCPGEQLARMELFLFFTSLMQYFTFLPLERQTLSLKGTIGVSSGPEPFQIRASTAVVLSELLQAYISTTIHCLINEHRSLSMASVLSQLMGQWMDVRGLLIFLCVLLLVKYLRDVFTNNMPPGPFPLPLIGNILNIGFSDPLGSFQRMAEKYGDVSTLYLGNNPCILLTGYDCFKEAFVEQADIFTDRPYFPIVDKLSKGKGLVMSSGHMWRQQRRFALATLKHFGVGRKTLENFILQESRFLCDSIQTERGLPFNPQHLVTDAVANIISGLVFGHRFEYDDHNFHLMQKYLDEFLQLPISNWGRFYNQFPTLMSMLPGKHQTAFASMSKLKPFLHEEIRKHKEERDPSNPRDYIDCYLDEIEKCKDSEAEFTEDNLMYCVVDLFGAGTETTSNTLRWALLFMVKYPEVQEKVQSEIDQVIGQTRQPLMDDRTNLPYTYAVIHEIQRFANIITFTPPRMANKDTTVGGRLIPKGVVVMPLLKSVLQDKNEYSTPYEFNPAHFLDENGKFLKKDSFIPFSIGKRMCPGEQLARMELFLFFTSLMQHFTFLPLEGQTLSLKGTMSISSGPEPFQIRAVPR</sequence>
<keyword evidence="7 10" id="KW-0408">Iron</keyword>
<dbReference type="FunFam" id="1.10.630.10:FF:000004">
    <property type="entry name" value="cytochrome P450 2D15 isoform X1"/>
    <property type="match status" value="2"/>
</dbReference>
<dbReference type="GO" id="GO:0016020">
    <property type="term" value="C:membrane"/>
    <property type="evidence" value="ECO:0007669"/>
    <property type="project" value="UniProtKB-SubCell"/>
</dbReference>
<keyword evidence="9" id="KW-0472">Membrane</keyword>